<dbReference type="PROSITE" id="PS50835">
    <property type="entry name" value="IG_LIKE"/>
    <property type="match status" value="1"/>
</dbReference>
<protein>
    <recommendedName>
        <fullName evidence="4">Ig-like domain-containing protein</fullName>
    </recommendedName>
</protein>
<evidence type="ECO:0000256" key="3">
    <source>
        <dbReference type="SAM" id="SignalP"/>
    </source>
</evidence>
<name>A0ABD0XEQ4_UMBPY</name>
<feature type="compositionally biased region" description="Basic and acidic residues" evidence="1">
    <location>
        <begin position="535"/>
        <end position="549"/>
    </location>
</feature>
<dbReference type="InterPro" id="IPR036179">
    <property type="entry name" value="Ig-like_dom_sf"/>
</dbReference>
<comment type="caution">
    <text evidence="5">The sequence shown here is derived from an EMBL/GenBank/DDBJ whole genome shotgun (WGS) entry which is preliminary data.</text>
</comment>
<gene>
    <name evidence="5" type="ORF">UPYG_G00146880</name>
</gene>
<evidence type="ECO:0000256" key="1">
    <source>
        <dbReference type="SAM" id="MobiDB-lite"/>
    </source>
</evidence>
<feature type="domain" description="Ig-like" evidence="4">
    <location>
        <begin position="242"/>
        <end position="325"/>
    </location>
</feature>
<proteinExistence type="predicted"/>
<feature type="signal peptide" evidence="3">
    <location>
        <begin position="1"/>
        <end position="22"/>
    </location>
</feature>
<dbReference type="PANTHER" id="PTHR46484:SF3">
    <property type="entry name" value="MYELIN-ASSOCIATED GLYCOPROTEIN-LIKE"/>
    <property type="match status" value="1"/>
</dbReference>
<dbReference type="CDD" id="cd00096">
    <property type="entry name" value="Ig"/>
    <property type="match status" value="1"/>
</dbReference>
<feature type="chain" id="PRO_5044789967" description="Ig-like domain-containing protein" evidence="3">
    <location>
        <begin position="23"/>
        <end position="567"/>
    </location>
</feature>
<dbReference type="InterPro" id="IPR007110">
    <property type="entry name" value="Ig-like_dom"/>
</dbReference>
<dbReference type="AlphaFoldDB" id="A0ABD0XEQ4"/>
<keyword evidence="2" id="KW-0472">Membrane</keyword>
<dbReference type="Gene3D" id="2.60.40.10">
    <property type="entry name" value="Immunoglobulins"/>
    <property type="match status" value="4"/>
</dbReference>
<reference evidence="5 6" key="1">
    <citation type="submission" date="2024-06" db="EMBL/GenBank/DDBJ databases">
        <authorList>
            <person name="Pan Q."/>
            <person name="Wen M."/>
            <person name="Jouanno E."/>
            <person name="Zahm M."/>
            <person name="Klopp C."/>
            <person name="Cabau C."/>
            <person name="Louis A."/>
            <person name="Berthelot C."/>
            <person name="Parey E."/>
            <person name="Roest Crollius H."/>
            <person name="Montfort J."/>
            <person name="Robinson-Rechavi M."/>
            <person name="Bouchez O."/>
            <person name="Lampietro C."/>
            <person name="Lopez Roques C."/>
            <person name="Donnadieu C."/>
            <person name="Postlethwait J."/>
            <person name="Bobe J."/>
            <person name="Verreycken H."/>
            <person name="Guiguen Y."/>
        </authorList>
    </citation>
    <scope>NUCLEOTIDE SEQUENCE [LARGE SCALE GENOMIC DNA]</scope>
    <source>
        <strain evidence="5">Up_M1</strain>
        <tissue evidence="5">Testis</tissue>
    </source>
</reference>
<keyword evidence="6" id="KW-1185">Reference proteome</keyword>
<evidence type="ECO:0000313" key="5">
    <source>
        <dbReference type="EMBL" id="KAL0984787.1"/>
    </source>
</evidence>
<dbReference type="PANTHER" id="PTHR46484">
    <property type="entry name" value="SI:CH211-171H4.5-RELATED"/>
    <property type="match status" value="1"/>
</dbReference>
<organism evidence="5 6">
    <name type="scientific">Umbra pygmaea</name>
    <name type="common">Eastern mudminnow</name>
    <dbReference type="NCBI Taxonomy" id="75934"/>
    <lineage>
        <taxon>Eukaryota</taxon>
        <taxon>Metazoa</taxon>
        <taxon>Chordata</taxon>
        <taxon>Craniata</taxon>
        <taxon>Vertebrata</taxon>
        <taxon>Euteleostomi</taxon>
        <taxon>Actinopterygii</taxon>
        <taxon>Neopterygii</taxon>
        <taxon>Teleostei</taxon>
        <taxon>Protacanthopterygii</taxon>
        <taxon>Esociformes</taxon>
        <taxon>Umbridae</taxon>
        <taxon>Umbra</taxon>
    </lineage>
</organism>
<evidence type="ECO:0000259" key="4">
    <source>
        <dbReference type="PROSITE" id="PS50835"/>
    </source>
</evidence>
<dbReference type="EMBL" id="JAGEUA010000004">
    <property type="protein sequence ID" value="KAL0984787.1"/>
    <property type="molecule type" value="Genomic_DNA"/>
</dbReference>
<accession>A0ABD0XEQ4</accession>
<feature type="transmembrane region" description="Helical" evidence="2">
    <location>
        <begin position="424"/>
        <end position="445"/>
    </location>
</feature>
<sequence length="567" mass="63667">MWQQTMLLLLSVIFGLWRDTHAVSPVPSVPDRVPALAGSCVVIPCSFTPPASSPFWSRQNEIVDVRLRYRKGHIFSLWTTAFSTADRSASLLDNTASGDCSVVIDRVTLADSMEYELSLKGNGERDWGKGRRINLVVSDSTELPVISGMGRVTEGQVVSLNCSLNYSCPFHPPALLWHWERGPQENCTEHQGPQELKPQGRLWASITFTAVHHIKSRVRCEAVYPGGRRIYTIKELHVTFPPKDVMVSVHTVNVQEGRNALLDCSCKADPPVSDYRWSYTQQGTTVKLPQRSNRVRVYNVTRDMTVRCTAQNLVGWGESKPTSLNIQYKPVILHVSSCIIEDLKVVCRCSVDSNPRPNITWSVNDSIPPLDYNISVRSENGTQTAELTGHMETPLRVVCYAINALGNDSQTLLHTEDGYLQWKVVPAACIALVAFILSVLLLACCRRRTGKHALKCRPSVYPVDMVIYQDRMPLYINCTEVTHIYTNGSYQLVYQNCTPCFVKTKQARPIGRRGGERRGGERRCERRGEERLIGERRGVMVDRATRDRPSPASNDTSSETAIYLEII</sequence>
<dbReference type="InterPro" id="IPR013783">
    <property type="entry name" value="Ig-like_fold"/>
</dbReference>
<dbReference type="SMART" id="SM00409">
    <property type="entry name" value="IG"/>
    <property type="match status" value="3"/>
</dbReference>
<evidence type="ECO:0000256" key="2">
    <source>
        <dbReference type="SAM" id="Phobius"/>
    </source>
</evidence>
<keyword evidence="2" id="KW-1133">Transmembrane helix</keyword>
<dbReference type="Proteomes" id="UP001557470">
    <property type="component" value="Unassembled WGS sequence"/>
</dbReference>
<evidence type="ECO:0000313" key="6">
    <source>
        <dbReference type="Proteomes" id="UP001557470"/>
    </source>
</evidence>
<feature type="region of interest" description="Disordered" evidence="1">
    <location>
        <begin position="535"/>
        <end position="559"/>
    </location>
</feature>
<keyword evidence="3" id="KW-0732">Signal</keyword>
<dbReference type="SUPFAM" id="SSF48726">
    <property type="entry name" value="Immunoglobulin"/>
    <property type="match status" value="4"/>
</dbReference>
<keyword evidence="2" id="KW-0812">Transmembrane</keyword>
<dbReference type="InterPro" id="IPR003599">
    <property type="entry name" value="Ig_sub"/>
</dbReference>